<evidence type="ECO:0000256" key="2">
    <source>
        <dbReference type="RuleBase" id="RU362097"/>
    </source>
</evidence>
<dbReference type="RefSeq" id="WP_092735732.1">
    <property type="nucleotide sequence ID" value="NZ_FNAS01000001.1"/>
</dbReference>
<dbReference type="Proteomes" id="UP000198517">
    <property type="component" value="Unassembled WGS sequence"/>
</dbReference>
<dbReference type="PROSITE" id="PS51257">
    <property type="entry name" value="PROKAR_LIPOPROTEIN"/>
    <property type="match status" value="1"/>
</dbReference>
<keyword evidence="2" id="KW-0812">Transmembrane</keyword>
<organism evidence="4 5">
    <name type="scientific">Riemerella columbipharyngis</name>
    <dbReference type="NCBI Taxonomy" id="1071918"/>
    <lineage>
        <taxon>Bacteria</taxon>
        <taxon>Pseudomonadati</taxon>
        <taxon>Bacteroidota</taxon>
        <taxon>Flavobacteriia</taxon>
        <taxon>Flavobacteriales</taxon>
        <taxon>Weeksellaceae</taxon>
        <taxon>Riemerella</taxon>
    </lineage>
</organism>
<dbReference type="PANTHER" id="PTHR30203">
    <property type="entry name" value="OUTER MEMBRANE CATION EFFLUX PROTEIN"/>
    <property type="match status" value="1"/>
</dbReference>
<dbReference type="NCBIfam" id="TIGR01845">
    <property type="entry name" value="outer_NodT"/>
    <property type="match status" value="1"/>
</dbReference>
<keyword evidence="5" id="KW-1185">Reference proteome</keyword>
<dbReference type="OrthoDB" id="9770517at2"/>
<dbReference type="SUPFAM" id="SSF56954">
    <property type="entry name" value="Outer membrane efflux proteins (OEP)"/>
    <property type="match status" value="1"/>
</dbReference>
<name>A0A1G6Y604_9FLAO</name>
<reference evidence="4 5" key="1">
    <citation type="submission" date="2016-10" db="EMBL/GenBank/DDBJ databases">
        <authorList>
            <person name="de Groot N.N."/>
        </authorList>
    </citation>
    <scope>NUCLEOTIDE SEQUENCE [LARGE SCALE GENOMIC DNA]</scope>
    <source>
        <strain evidence="4 5">DSM 24015</strain>
    </source>
</reference>
<dbReference type="Pfam" id="PF02321">
    <property type="entry name" value="OEP"/>
    <property type="match status" value="2"/>
</dbReference>
<comment type="similarity">
    <text evidence="1 2">Belongs to the outer membrane factor (OMF) (TC 1.B.17) family.</text>
</comment>
<dbReference type="Gene3D" id="1.20.1600.10">
    <property type="entry name" value="Outer membrane efflux proteins (OEP)"/>
    <property type="match status" value="1"/>
</dbReference>
<keyword evidence="2" id="KW-0564">Palmitate</keyword>
<dbReference type="Gene3D" id="2.20.200.10">
    <property type="entry name" value="Outer membrane efflux proteins (OEP)"/>
    <property type="match status" value="1"/>
</dbReference>
<gene>
    <name evidence="4" type="ORF">SAMN05421544_10131</name>
</gene>
<sequence length="470" mass="52743">MKKTHIKLFLGYAILVFFLSSCMIMQQKYERPKDLIPERLYRTDMLPKDSVSTASVSWKEIFTDPVLQGYISKALENNLDIRMAVQNIAVAEAYLKQAKAAYLPTMMVSSGYTFSTSSVNTQMGQIFGERRFINQLDITASVGWEADIWGKITAQKKAQYASYLGTVAAHQAVKSTLVTSIATAYYQLLAFDEQKKIIEETIVIRQKNLETTKALKDAGTLTEVAVQQSQALVYNAQALLINLDIQMTQLENFITLLMGEPSHKIERSTLAQQQLNLNPDLGYPVSLLDNRPDVKQAEYALMNAFELSNVAKADFYPSLRLTDSGGLQSVDIDHLFSVKSLFANVVAGLAQPILNKRQMRTNYEISLANKEKAYLQFRKTVLTAGKEVSDALKSYTEQDQFIHYKEQELEAYAKAAEYSKELMTYGMANYLDVLNADVSSLNAKMNIANAQYNKLEAGVQLYKALGGGWR</sequence>
<evidence type="ECO:0000256" key="3">
    <source>
        <dbReference type="SAM" id="Coils"/>
    </source>
</evidence>
<comment type="subcellular location">
    <subcellularLocation>
        <location evidence="2">Cell membrane</location>
        <topology evidence="2">Lipid-anchor</topology>
    </subcellularLocation>
</comment>
<dbReference type="STRING" id="1071918.SAMN05421544_10131"/>
<dbReference type="PANTHER" id="PTHR30203:SF33">
    <property type="entry name" value="BLR4455 PROTEIN"/>
    <property type="match status" value="1"/>
</dbReference>
<evidence type="ECO:0000313" key="4">
    <source>
        <dbReference type="EMBL" id="SDD85413.1"/>
    </source>
</evidence>
<dbReference type="AlphaFoldDB" id="A0A1G6Y604"/>
<dbReference type="EMBL" id="FNAS01000001">
    <property type="protein sequence ID" value="SDD85413.1"/>
    <property type="molecule type" value="Genomic_DNA"/>
</dbReference>
<dbReference type="InterPro" id="IPR010131">
    <property type="entry name" value="MdtP/NodT-like"/>
</dbReference>
<feature type="coiled-coil region" evidence="3">
    <location>
        <begin position="431"/>
        <end position="458"/>
    </location>
</feature>
<dbReference type="GO" id="GO:0005886">
    <property type="term" value="C:plasma membrane"/>
    <property type="evidence" value="ECO:0007669"/>
    <property type="project" value="UniProtKB-SubCell"/>
</dbReference>
<keyword evidence="2 4" id="KW-0449">Lipoprotein</keyword>
<keyword evidence="3" id="KW-0175">Coiled coil</keyword>
<evidence type="ECO:0000313" key="5">
    <source>
        <dbReference type="Proteomes" id="UP000198517"/>
    </source>
</evidence>
<dbReference type="GO" id="GO:0015562">
    <property type="term" value="F:efflux transmembrane transporter activity"/>
    <property type="evidence" value="ECO:0007669"/>
    <property type="project" value="InterPro"/>
</dbReference>
<protein>
    <submittedName>
        <fullName evidence="4">Efflux transporter, outer membrane factor (OMF) lipoprotein, NodT family</fullName>
    </submittedName>
</protein>
<keyword evidence="2" id="KW-0472">Membrane</keyword>
<evidence type="ECO:0000256" key="1">
    <source>
        <dbReference type="ARBA" id="ARBA00007613"/>
    </source>
</evidence>
<keyword evidence="2" id="KW-1134">Transmembrane beta strand</keyword>
<accession>A0A1G6Y604</accession>
<proteinExistence type="inferred from homology"/>
<dbReference type="InterPro" id="IPR003423">
    <property type="entry name" value="OMP_efflux"/>
</dbReference>